<gene>
    <name evidence="1" type="ORF">SCHCODRAFT_86096</name>
</gene>
<reference evidence="1 2" key="1">
    <citation type="journal article" date="2010" name="Nat. Biotechnol.">
        <title>Genome sequence of the model mushroom Schizophyllum commune.</title>
        <authorList>
            <person name="Ohm R.A."/>
            <person name="de Jong J.F."/>
            <person name="Lugones L.G."/>
            <person name="Aerts A."/>
            <person name="Kothe E."/>
            <person name="Stajich J.E."/>
            <person name="de Vries R.P."/>
            <person name="Record E."/>
            <person name="Levasseur A."/>
            <person name="Baker S.E."/>
            <person name="Bartholomew K.A."/>
            <person name="Coutinho P.M."/>
            <person name="Erdmann S."/>
            <person name="Fowler T.J."/>
            <person name="Gathman A.C."/>
            <person name="Lombard V."/>
            <person name="Henrissat B."/>
            <person name="Knabe N."/>
            <person name="Kuees U."/>
            <person name="Lilly W.W."/>
            <person name="Lindquist E."/>
            <person name="Lucas S."/>
            <person name="Magnuson J.K."/>
            <person name="Piumi F."/>
            <person name="Raudaskoski M."/>
            <person name="Salamov A."/>
            <person name="Schmutz J."/>
            <person name="Schwarze F.W.M.R."/>
            <person name="vanKuyk P.A."/>
            <person name="Horton J.S."/>
            <person name="Grigoriev I.V."/>
            <person name="Woesten H.A.B."/>
        </authorList>
    </citation>
    <scope>NUCLEOTIDE SEQUENCE [LARGE SCALE GENOMIC DNA]</scope>
    <source>
        <strain evidence="2">H4-8 / FGSC 9210</strain>
    </source>
</reference>
<dbReference type="OrthoDB" id="10438625at2759"/>
<proteinExistence type="predicted"/>
<evidence type="ECO:0000313" key="2">
    <source>
        <dbReference type="Proteomes" id="UP000007431"/>
    </source>
</evidence>
<keyword evidence="2" id="KW-1185">Reference proteome</keyword>
<dbReference type="AlphaFoldDB" id="D8QHU3"/>
<dbReference type="GeneID" id="9591661"/>
<evidence type="ECO:0000313" key="1">
    <source>
        <dbReference type="EMBL" id="EFI92987.1"/>
    </source>
</evidence>
<dbReference type="Proteomes" id="UP000007431">
    <property type="component" value="Unassembled WGS sequence"/>
</dbReference>
<dbReference type="EMBL" id="GL377312">
    <property type="protein sequence ID" value="EFI92987.1"/>
    <property type="molecule type" value="Genomic_DNA"/>
</dbReference>
<accession>D8QHU3</accession>
<dbReference type="KEGG" id="scm:SCHCO_02641322"/>
<dbReference type="HOGENOM" id="CLU_132227_0_0_1"/>
<protein>
    <submittedName>
        <fullName evidence="1">Expressed protein</fullName>
    </submittedName>
</protein>
<dbReference type="RefSeq" id="XP_003027890.1">
    <property type="nucleotide sequence ID" value="XM_003027844.1"/>
</dbReference>
<dbReference type="InParanoid" id="D8QHU3"/>
<sequence length="161" mass="18619">MALTIASGIDHELSTPPPSLKPLRELRYIVDRIVPKGVDLRKKGPHRYRQAPPTYFLGYFMNPMKIYDAFKRRGQQEATVEATLEKYLALIQENIGLTWGDGILKERINGEEWWLFYAVQSLRKEDIQAISEEARDGLRRAMGVADDPILIAYHHPRHYIS</sequence>
<organism evidence="2">
    <name type="scientific">Schizophyllum commune (strain H4-8 / FGSC 9210)</name>
    <name type="common">Split gill fungus</name>
    <dbReference type="NCBI Taxonomy" id="578458"/>
    <lineage>
        <taxon>Eukaryota</taxon>
        <taxon>Fungi</taxon>
        <taxon>Dikarya</taxon>
        <taxon>Basidiomycota</taxon>
        <taxon>Agaricomycotina</taxon>
        <taxon>Agaricomycetes</taxon>
        <taxon>Agaricomycetidae</taxon>
        <taxon>Agaricales</taxon>
        <taxon>Schizophyllaceae</taxon>
        <taxon>Schizophyllum</taxon>
    </lineage>
</organism>
<name>D8QHU3_SCHCM</name>
<dbReference type="VEuPathDB" id="FungiDB:SCHCODRAFT_02641322"/>